<dbReference type="eggNOG" id="COG2945">
    <property type="taxonomic scope" value="Bacteria"/>
</dbReference>
<sequence length="206" mass="23288">MAQTQSVKFTCFDLELEGLLDEQEGDKAVVVTHPHPLYGGDMHNIVVDSLARAYVQSGYTCLRFNFRGVGKSKGLHDDGNGERDDILAAVAYLMDLGKKDIHLAGYSFGAWVAARTQWKIEPPPLLMVAPPVDMLSFDDVESLPSLEMVIVGERDEFAPPYLIHDKVRKWNRSAKIIEIKGEDHFFFNMAPQLESTVMRHLRQREL</sequence>
<proteinExistence type="predicted"/>
<evidence type="ECO:0000313" key="3">
    <source>
        <dbReference type="Proteomes" id="UP000000739"/>
    </source>
</evidence>
<dbReference type="SUPFAM" id="SSF53474">
    <property type="entry name" value="alpha/beta-Hydrolases"/>
    <property type="match status" value="1"/>
</dbReference>
<dbReference type="GO" id="GO:0016787">
    <property type="term" value="F:hydrolase activity"/>
    <property type="evidence" value="ECO:0007669"/>
    <property type="project" value="UniProtKB-KW"/>
</dbReference>
<dbReference type="Pfam" id="PF00561">
    <property type="entry name" value="Abhydrolase_1"/>
    <property type="match status" value="1"/>
</dbReference>
<dbReference type="KEGG" id="dal:Dalk_4390"/>
<evidence type="ECO:0000313" key="2">
    <source>
        <dbReference type="EMBL" id="ACL06069.1"/>
    </source>
</evidence>
<keyword evidence="3" id="KW-1185">Reference proteome</keyword>
<feature type="domain" description="AB hydrolase-1" evidence="1">
    <location>
        <begin position="43"/>
        <end position="114"/>
    </location>
</feature>
<dbReference type="InterPro" id="IPR000073">
    <property type="entry name" value="AB_hydrolase_1"/>
</dbReference>
<dbReference type="PANTHER" id="PTHR42103">
    <property type="entry name" value="ALPHA/BETA-HYDROLASES SUPERFAMILY PROTEIN"/>
    <property type="match status" value="1"/>
</dbReference>
<dbReference type="InterPro" id="IPR029058">
    <property type="entry name" value="AB_hydrolase_fold"/>
</dbReference>
<dbReference type="PANTHER" id="PTHR42103:SF2">
    <property type="entry name" value="AB HYDROLASE-1 DOMAIN-CONTAINING PROTEIN"/>
    <property type="match status" value="1"/>
</dbReference>
<gene>
    <name evidence="2" type="ordered locus">Dalk_4390</name>
</gene>
<dbReference type="Proteomes" id="UP000000739">
    <property type="component" value="Chromosome"/>
</dbReference>
<keyword evidence="2" id="KW-0378">Hydrolase</keyword>
<protein>
    <submittedName>
        <fullName evidence="2">Alpha/beta hydrolase family protein</fullName>
    </submittedName>
</protein>
<organism evidence="2 3">
    <name type="scientific">Desulfatibacillum aliphaticivorans</name>
    <dbReference type="NCBI Taxonomy" id="218208"/>
    <lineage>
        <taxon>Bacteria</taxon>
        <taxon>Pseudomonadati</taxon>
        <taxon>Thermodesulfobacteriota</taxon>
        <taxon>Desulfobacteria</taxon>
        <taxon>Desulfobacterales</taxon>
        <taxon>Desulfatibacillaceae</taxon>
        <taxon>Desulfatibacillum</taxon>
    </lineage>
</organism>
<reference evidence="2 3" key="1">
    <citation type="journal article" date="2012" name="Environ. Microbiol.">
        <title>The genome sequence of Desulfatibacillum alkenivorans AK-01: a blueprint for anaerobic alkane oxidation.</title>
        <authorList>
            <person name="Callaghan A.V."/>
            <person name="Morris B.E."/>
            <person name="Pereira I.A."/>
            <person name="McInerney M.J."/>
            <person name="Austin R.N."/>
            <person name="Groves J.T."/>
            <person name="Kukor J.J."/>
            <person name="Suflita J.M."/>
            <person name="Young L.Y."/>
            <person name="Zylstra G.J."/>
            <person name="Wawrik B."/>
        </authorList>
    </citation>
    <scope>NUCLEOTIDE SEQUENCE [LARGE SCALE GENOMIC DNA]</scope>
    <source>
        <strain evidence="2 3">AK-01</strain>
    </source>
</reference>
<evidence type="ECO:0000259" key="1">
    <source>
        <dbReference type="Pfam" id="PF00561"/>
    </source>
</evidence>
<name>B8FNA0_DESAL</name>
<dbReference type="AlphaFoldDB" id="B8FNA0"/>
<dbReference type="EMBL" id="CP001322">
    <property type="protein sequence ID" value="ACL06069.1"/>
    <property type="molecule type" value="Genomic_DNA"/>
</dbReference>
<dbReference type="HOGENOM" id="CLU_035149_1_0_7"/>
<dbReference type="Gene3D" id="3.40.50.1820">
    <property type="entry name" value="alpha/beta hydrolase"/>
    <property type="match status" value="1"/>
</dbReference>
<dbReference type="RefSeq" id="WP_015949115.1">
    <property type="nucleotide sequence ID" value="NC_011768.1"/>
</dbReference>
<accession>B8FNA0</accession>